<dbReference type="InterPro" id="IPR004911">
    <property type="entry name" value="Interferon-induced_GILT"/>
</dbReference>
<comment type="subcellular location">
    <subcellularLocation>
        <location evidence="1">Secreted</location>
    </subcellularLocation>
</comment>
<proteinExistence type="inferred from homology"/>
<comment type="similarity">
    <text evidence="2">Belongs to the GILT family.</text>
</comment>
<dbReference type="Pfam" id="PF03227">
    <property type="entry name" value="GILT"/>
    <property type="match status" value="1"/>
</dbReference>
<keyword evidence="5" id="KW-0325">Glycoprotein</keyword>
<dbReference type="SUPFAM" id="SSF52833">
    <property type="entry name" value="Thioredoxin-like"/>
    <property type="match status" value="1"/>
</dbReference>
<dbReference type="Proteomes" id="UP001652740">
    <property type="component" value="Unplaced"/>
</dbReference>
<keyword evidence="3" id="KW-0964">Secreted</keyword>
<organism evidence="6 7">
    <name type="scientific">Galleria mellonella</name>
    <name type="common">Greater wax moth</name>
    <dbReference type="NCBI Taxonomy" id="7137"/>
    <lineage>
        <taxon>Eukaryota</taxon>
        <taxon>Metazoa</taxon>
        <taxon>Ecdysozoa</taxon>
        <taxon>Arthropoda</taxon>
        <taxon>Hexapoda</taxon>
        <taxon>Insecta</taxon>
        <taxon>Pterygota</taxon>
        <taxon>Neoptera</taxon>
        <taxon>Endopterygota</taxon>
        <taxon>Lepidoptera</taxon>
        <taxon>Glossata</taxon>
        <taxon>Ditrysia</taxon>
        <taxon>Pyraloidea</taxon>
        <taxon>Pyralidae</taxon>
        <taxon>Galleriinae</taxon>
        <taxon>Galleria</taxon>
    </lineage>
</organism>
<keyword evidence="4" id="KW-0732">Signal</keyword>
<dbReference type="PANTHER" id="PTHR13234">
    <property type="entry name" value="GAMMA-INTERFERON INDUCIBLE LYSOSOMAL THIOL REDUCTASE GILT"/>
    <property type="match status" value="1"/>
</dbReference>
<sequence>MYTKYILCFVYIFVYINTQEVEIVSNALGNANVIIKLIEEDLEIAKYKILNTKEKKVNIKLYYECLCPDCRRFDSKELKKVVERLTPYLKIETYPYGNAKTSHINGKIEFKCQHGPKECYGNKLHACSLNIINNATDALLFNICMTDPEHPSGGSDDPTADACGEKMAIDAKTIKECAKSEKGNELLEQYGIESDKVHYKYVPYVLINGNEWTGNNFMKDVCAAFSTPPPPCVEEKSQNEKFLNVAV</sequence>
<gene>
    <name evidence="7" type="primary">LOC113518579</name>
</gene>
<dbReference type="GeneID" id="113518579"/>
<evidence type="ECO:0000256" key="5">
    <source>
        <dbReference type="ARBA" id="ARBA00023180"/>
    </source>
</evidence>
<protein>
    <submittedName>
        <fullName evidence="7">Gamma-interferon-inducible lysosomal thiol reductase-like</fullName>
    </submittedName>
</protein>
<evidence type="ECO:0000313" key="6">
    <source>
        <dbReference type="Proteomes" id="UP001652740"/>
    </source>
</evidence>
<evidence type="ECO:0000313" key="7">
    <source>
        <dbReference type="RefSeq" id="XP_052758242.1"/>
    </source>
</evidence>
<evidence type="ECO:0000256" key="2">
    <source>
        <dbReference type="ARBA" id="ARBA00005679"/>
    </source>
</evidence>
<evidence type="ECO:0000256" key="1">
    <source>
        <dbReference type="ARBA" id="ARBA00004613"/>
    </source>
</evidence>
<evidence type="ECO:0000256" key="4">
    <source>
        <dbReference type="ARBA" id="ARBA00022729"/>
    </source>
</evidence>
<accession>A0ABM3N3T6</accession>
<reference evidence="7" key="1">
    <citation type="submission" date="2025-08" db="UniProtKB">
        <authorList>
            <consortium name="RefSeq"/>
        </authorList>
    </citation>
    <scope>IDENTIFICATION</scope>
    <source>
        <tissue evidence="7">Whole larvae</tissue>
    </source>
</reference>
<dbReference type="InterPro" id="IPR036249">
    <property type="entry name" value="Thioredoxin-like_sf"/>
</dbReference>
<keyword evidence="6" id="KW-1185">Reference proteome</keyword>
<dbReference type="Gene3D" id="3.40.30.10">
    <property type="entry name" value="Glutaredoxin"/>
    <property type="match status" value="1"/>
</dbReference>
<dbReference type="RefSeq" id="XP_052758242.1">
    <property type="nucleotide sequence ID" value="XM_052902282.1"/>
</dbReference>
<name>A0ABM3N3T6_GALME</name>
<evidence type="ECO:0000256" key="3">
    <source>
        <dbReference type="ARBA" id="ARBA00022525"/>
    </source>
</evidence>
<dbReference type="PANTHER" id="PTHR13234:SF8">
    <property type="entry name" value="GAMMA-INTERFERON-INDUCIBLE LYSOSOMAL THIOL REDUCTASE"/>
    <property type="match status" value="1"/>
</dbReference>